<keyword evidence="1" id="KW-0677">Repeat</keyword>
<dbReference type="Proteomes" id="UP001161017">
    <property type="component" value="Unassembled WGS sequence"/>
</dbReference>
<dbReference type="Pfam" id="PF13432">
    <property type="entry name" value="TPR_16"/>
    <property type="match status" value="1"/>
</dbReference>
<evidence type="ECO:0000256" key="1">
    <source>
        <dbReference type="ARBA" id="ARBA00022737"/>
    </source>
</evidence>
<dbReference type="Gene3D" id="3.80.10.10">
    <property type="entry name" value="Ribonuclease Inhibitor"/>
    <property type="match status" value="1"/>
</dbReference>
<dbReference type="PANTHER" id="PTHR22904:SF523">
    <property type="entry name" value="STRESS-INDUCED-PHOSPHOPROTEIN 1"/>
    <property type="match status" value="1"/>
</dbReference>
<sequence length="515" mass="57112">MKAFPFKDAMDPYDPLSVKPRAEGLVNAWTEDYRQGLLNQATEHYRQSNYKAALASLNEAIQSYDEPPLGAYNVRAATHMKLGNLSDALKDAGRMIRKYESHPTGYLRLAQVLKMQGRPADALRIYEKGLLRVPPTVPQFQDIQDSRDRLSSTLAPKKLLDPLKSLPEELALEIMGRFHFRDIVRASQSYDSLRELSIGADSAQTVVVSHGFSKANLRRFEASPNVNFNFETACQLLDQCPLLECAIFDSFTRFSGLGPSPNQFGTFATLRRLHICCPGEPVPLYDHLIKRIPNIQDLSLERCRYAALSPNQVGLSELHQLETLRLFDSVISGNLKLPTSLKSISLEHSVGEATILGQLRVHVPELKRINLSRYVHRAGPMTIQALLGASTANVEYLNLSYMSADQQYMADVFRGQVVANVEALGLAGLPVSDDNLAYLGSVASRLKRINLSSTLVSGVGVKALVNGCKDTLTWIKLDNCRKVSPDAIEWARSCGIDVSYYFRDGLAGGRAVRDI</sequence>
<keyword evidence="4" id="KW-1185">Reference proteome</keyword>
<dbReference type="AlphaFoldDB" id="A0AA43QS24"/>
<evidence type="ECO:0000313" key="4">
    <source>
        <dbReference type="Proteomes" id="UP001161017"/>
    </source>
</evidence>
<dbReference type="InterPro" id="IPR019734">
    <property type="entry name" value="TPR_rpt"/>
</dbReference>
<dbReference type="EMBL" id="JAPUFD010000011">
    <property type="protein sequence ID" value="MDI1490106.1"/>
    <property type="molecule type" value="Genomic_DNA"/>
</dbReference>
<dbReference type="Gene3D" id="1.25.40.10">
    <property type="entry name" value="Tetratricopeptide repeat domain"/>
    <property type="match status" value="1"/>
</dbReference>
<protein>
    <recommendedName>
        <fullName evidence="5">F-box domain-containing protein</fullName>
    </recommendedName>
</protein>
<dbReference type="SUPFAM" id="SSF52047">
    <property type="entry name" value="RNI-like"/>
    <property type="match status" value="1"/>
</dbReference>
<comment type="caution">
    <text evidence="3">The sequence shown here is derived from an EMBL/GenBank/DDBJ whole genome shotgun (WGS) entry which is preliminary data.</text>
</comment>
<dbReference type="PANTHER" id="PTHR22904">
    <property type="entry name" value="TPR REPEAT CONTAINING PROTEIN"/>
    <property type="match status" value="1"/>
</dbReference>
<dbReference type="SMART" id="SM00028">
    <property type="entry name" value="TPR"/>
    <property type="match status" value="3"/>
</dbReference>
<evidence type="ECO:0000313" key="3">
    <source>
        <dbReference type="EMBL" id="MDI1490106.1"/>
    </source>
</evidence>
<evidence type="ECO:0000256" key="2">
    <source>
        <dbReference type="ARBA" id="ARBA00022803"/>
    </source>
</evidence>
<dbReference type="InterPro" id="IPR011990">
    <property type="entry name" value="TPR-like_helical_dom_sf"/>
</dbReference>
<reference evidence="3" key="1">
    <citation type="journal article" date="2023" name="Genome Biol. Evol.">
        <title>First Whole Genome Sequence and Flow Cytometry Genome Size Data for the Lichen-Forming Fungus Ramalina farinacea (Ascomycota).</title>
        <authorList>
            <person name="Llewellyn T."/>
            <person name="Mian S."/>
            <person name="Hill R."/>
            <person name="Leitch I.J."/>
            <person name="Gaya E."/>
        </authorList>
    </citation>
    <scope>NUCLEOTIDE SEQUENCE</scope>
    <source>
        <strain evidence="3">LIQ254RAFAR</strain>
    </source>
</reference>
<dbReference type="GO" id="GO:0051879">
    <property type="term" value="F:Hsp90 protein binding"/>
    <property type="evidence" value="ECO:0007669"/>
    <property type="project" value="TreeGrafter"/>
</dbReference>
<dbReference type="SUPFAM" id="SSF48452">
    <property type="entry name" value="TPR-like"/>
    <property type="match status" value="1"/>
</dbReference>
<dbReference type="InterPro" id="IPR032675">
    <property type="entry name" value="LRR_dom_sf"/>
</dbReference>
<accession>A0AA43QS24</accession>
<gene>
    <name evidence="3" type="ORF">OHK93_001306</name>
</gene>
<evidence type="ECO:0008006" key="5">
    <source>
        <dbReference type="Google" id="ProtNLM"/>
    </source>
</evidence>
<proteinExistence type="predicted"/>
<keyword evidence="2" id="KW-0802">TPR repeat</keyword>
<name>A0AA43QS24_9LECA</name>
<organism evidence="3 4">
    <name type="scientific">Ramalina farinacea</name>
    <dbReference type="NCBI Taxonomy" id="258253"/>
    <lineage>
        <taxon>Eukaryota</taxon>
        <taxon>Fungi</taxon>
        <taxon>Dikarya</taxon>
        <taxon>Ascomycota</taxon>
        <taxon>Pezizomycotina</taxon>
        <taxon>Lecanoromycetes</taxon>
        <taxon>OSLEUM clade</taxon>
        <taxon>Lecanoromycetidae</taxon>
        <taxon>Lecanorales</taxon>
        <taxon>Lecanorineae</taxon>
        <taxon>Ramalinaceae</taxon>
        <taxon>Ramalina</taxon>
    </lineage>
</organism>